<dbReference type="Gene3D" id="3.40.50.300">
    <property type="entry name" value="P-loop containing nucleotide triphosphate hydrolases"/>
    <property type="match status" value="1"/>
</dbReference>
<gene>
    <name evidence="4" type="ORF">TVY486_1008350</name>
</gene>
<dbReference type="EMBL" id="HE573026">
    <property type="protein sequence ID" value="CCC51789.1"/>
    <property type="molecule type" value="Genomic_DNA"/>
</dbReference>
<dbReference type="SMART" id="SM00174">
    <property type="entry name" value="RHO"/>
    <property type="match status" value="1"/>
</dbReference>
<dbReference type="AlphaFoldDB" id="G0U7D1"/>
<protein>
    <submittedName>
        <fullName evidence="4">Putative small G-protein</fullName>
    </submittedName>
</protein>
<sequence>MLDSEKNSIKVIVLGDTNVGKTSMLRRFVKGDFLDEYKSTIGAEFMERSIFIRQLNKTVKLMLWDTAGHSAFNSITRAYYRGAAAAILAFGTDDRKSFENVDAWKQRISESCGSISIVLCQTKFDMAQEAAITGEEAEQLAVRLRLPLFRVSTKDNFNVTELFEYAANMCLCEAADNAPPSGTPPSEPQGKKAPSSPPRGGSQQEGKRVTPKSATQCVPKKKKKKACAII</sequence>
<reference evidence="4" key="1">
    <citation type="journal article" date="2012" name="Proc. Natl. Acad. Sci. U.S.A.">
        <title>Antigenic diversity is generated by distinct evolutionary mechanisms in African trypanosome species.</title>
        <authorList>
            <person name="Jackson A.P."/>
            <person name="Berry A."/>
            <person name="Aslett M."/>
            <person name="Allison H.C."/>
            <person name="Burton P."/>
            <person name="Vavrova-Anderson J."/>
            <person name="Brown R."/>
            <person name="Browne H."/>
            <person name="Corton N."/>
            <person name="Hauser H."/>
            <person name="Gamble J."/>
            <person name="Gilderthorp R."/>
            <person name="Marcello L."/>
            <person name="McQuillan J."/>
            <person name="Otto T.D."/>
            <person name="Quail M.A."/>
            <person name="Sanders M.J."/>
            <person name="van Tonder A."/>
            <person name="Ginger M.L."/>
            <person name="Field M.C."/>
            <person name="Barry J.D."/>
            <person name="Hertz-Fowler C."/>
            <person name="Berriman M."/>
        </authorList>
    </citation>
    <scope>NUCLEOTIDE SEQUENCE</scope>
    <source>
        <strain evidence="4">Y486</strain>
    </source>
</reference>
<organism evidence="4">
    <name type="scientific">Trypanosoma vivax (strain Y486)</name>
    <dbReference type="NCBI Taxonomy" id="1055687"/>
    <lineage>
        <taxon>Eukaryota</taxon>
        <taxon>Discoba</taxon>
        <taxon>Euglenozoa</taxon>
        <taxon>Kinetoplastea</taxon>
        <taxon>Metakinetoplastina</taxon>
        <taxon>Trypanosomatida</taxon>
        <taxon>Trypanosomatidae</taxon>
        <taxon>Trypanosoma</taxon>
        <taxon>Duttonella</taxon>
    </lineage>
</organism>
<proteinExistence type="predicted"/>
<dbReference type="InterPro" id="IPR027417">
    <property type="entry name" value="P-loop_NTPase"/>
</dbReference>
<dbReference type="PRINTS" id="PR00449">
    <property type="entry name" value="RASTRNSFRMNG"/>
</dbReference>
<dbReference type="FunFam" id="3.40.50.300:FF:001329">
    <property type="entry name" value="Small GTP-binding protein, putative"/>
    <property type="match status" value="1"/>
</dbReference>
<dbReference type="PROSITE" id="PS51421">
    <property type="entry name" value="RAS"/>
    <property type="match status" value="1"/>
</dbReference>
<evidence type="ECO:0000313" key="4">
    <source>
        <dbReference type="EMBL" id="CCC51789.1"/>
    </source>
</evidence>
<dbReference type="PANTHER" id="PTHR47977">
    <property type="entry name" value="RAS-RELATED PROTEIN RAB"/>
    <property type="match status" value="1"/>
</dbReference>
<feature type="region of interest" description="Disordered" evidence="3">
    <location>
        <begin position="177"/>
        <end position="230"/>
    </location>
</feature>
<evidence type="ECO:0000256" key="3">
    <source>
        <dbReference type="SAM" id="MobiDB-lite"/>
    </source>
</evidence>
<accession>G0U7D1</accession>
<dbReference type="InterPro" id="IPR050227">
    <property type="entry name" value="Rab"/>
</dbReference>
<dbReference type="SMART" id="SM00176">
    <property type="entry name" value="RAN"/>
    <property type="match status" value="1"/>
</dbReference>
<dbReference type="PROSITE" id="PS51420">
    <property type="entry name" value="RHO"/>
    <property type="match status" value="1"/>
</dbReference>
<dbReference type="SMART" id="SM00173">
    <property type="entry name" value="RAS"/>
    <property type="match status" value="1"/>
</dbReference>
<name>G0U7D1_TRYVY</name>
<keyword evidence="2" id="KW-0342">GTP-binding</keyword>
<evidence type="ECO:0000256" key="1">
    <source>
        <dbReference type="ARBA" id="ARBA00022741"/>
    </source>
</evidence>
<dbReference type="VEuPathDB" id="TriTrypDB:TvY486_1008350"/>
<keyword evidence="1" id="KW-0547">Nucleotide-binding</keyword>
<dbReference type="PROSITE" id="PS51419">
    <property type="entry name" value="RAB"/>
    <property type="match status" value="1"/>
</dbReference>
<feature type="compositionally biased region" description="Basic residues" evidence="3">
    <location>
        <begin position="219"/>
        <end position="230"/>
    </location>
</feature>
<evidence type="ECO:0000256" key="2">
    <source>
        <dbReference type="ARBA" id="ARBA00023134"/>
    </source>
</evidence>
<dbReference type="OMA" id="CKGTFTK"/>
<dbReference type="NCBIfam" id="TIGR00231">
    <property type="entry name" value="small_GTP"/>
    <property type="match status" value="1"/>
</dbReference>
<dbReference type="Pfam" id="PF00071">
    <property type="entry name" value="Ras"/>
    <property type="match status" value="1"/>
</dbReference>
<dbReference type="InterPro" id="IPR005225">
    <property type="entry name" value="Small_GTP-bd"/>
</dbReference>
<dbReference type="SMART" id="SM00175">
    <property type="entry name" value="RAB"/>
    <property type="match status" value="1"/>
</dbReference>
<dbReference type="InterPro" id="IPR001806">
    <property type="entry name" value="Small_GTPase"/>
</dbReference>
<dbReference type="SUPFAM" id="SSF52540">
    <property type="entry name" value="P-loop containing nucleoside triphosphate hydrolases"/>
    <property type="match status" value="1"/>
</dbReference>
<dbReference type="GO" id="GO:0003924">
    <property type="term" value="F:GTPase activity"/>
    <property type="evidence" value="ECO:0007669"/>
    <property type="project" value="InterPro"/>
</dbReference>
<dbReference type="GO" id="GO:0005525">
    <property type="term" value="F:GTP binding"/>
    <property type="evidence" value="ECO:0007669"/>
    <property type="project" value="UniProtKB-KW"/>
</dbReference>